<evidence type="ECO:0000256" key="3">
    <source>
        <dbReference type="ARBA" id="ARBA00022801"/>
    </source>
</evidence>
<dbReference type="FunCoup" id="D8LZ34">
    <property type="interactions" value="379"/>
</dbReference>
<dbReference type="PIRSF" id="PIRSF039073">
    <property type="entry name" value="BRR2"/>
    <property type="match status" value="1"/>
</dbReference>
<dbReference type="FunFam" id="1.10.10.10:FF:000024">
    <property type="entry name" value="U5 small nuclear ribonucleoprotein helicase"/>
    <property type="match status" value="1"/>
</dbReference>
<dbReference type="SUPFAM" id="SSF158702">
    <property type="entry name" value="Sec63 N-terminal domain-like"/>
    <property type="match status" value="2"/>
</dbReference>
<dbReference type="Pfam" id="PF23445">
    <property type="entry name" value="WHD_SNRNP200"/>
    <property type="match status" value="2"/>
</dbReference>
<feature type="region of interest" description="Disordered" evidence="6">
    <location>
        <begin position="206"/>
        <end position="233"/>
    </location>
</feature>
<keyword evidence="3" id="KW-0378">Hydrolase</keyword>
<keyword evidence="5" id="KW-0067">ATP-binding</keyword>
<evidence type="ECO:0000256" key="5">
    <source>
        <dbReference type="ARBA" id="ARBA00022840"/>
    </source>
</evidence>
<dbReference type="SMART" id="SM00973">
    <property type="entry name" value="Sec63"/>
    <property type="match status" value="2"/>
</dbReference>
<dbReference type="CDD" id="cd18795">
    <property type="entry name" value="SF2_C_Ski2"/>
    <property type="match status" value="1"/>
</dbReference>
<dbReference type="PANTHER" id="PTHR47961:SF4">
    <property type="entry name" value="ACTIVATING SIGNAL COINTEGRATOR 1 COMPLEX SUBUNIT 3"/>
    <property type="match status" value="1"/>
</dbReference>
<evidence type="ECO:0000259" key="8">
    <source>
        <dbReference type="PROSITE" id="PS51194"/>
    </source>
</evidence>
<dbReference type="InterPro" id="IPR004179">
    <property type="entry name" value="Sec63-dom"/>
</dbReference>
<dbReference type="PROSITE" id="PS51194">
    <property type="entry name" value="HELICASE_CTER"/>
    <property type="match status" value="1"/>
</dbReference>
<dbReference type="InParanoid" id="D8LZ34"/>
<name>D8LZ34_BLAHO</name>
<dbReference type="Pfam" id="PF18149">
    <property type="entry name" value="Helicase_PWI"/>
    <property type="match status" value="1"/>
</dbReference>
<feature type="domain" description="Helicase ATP-binding" evidence="7">
    <location>
        <begin position="341"/>
        <end position="524"/>
    </location>
</feature>
<dbReference type="Proteomes" id="UP000008312">
    <property type="component" value="Unassembled WGS sequence"/>
</dbReference>
<sequence length="2018" mass="226274">MNERDFGNLVELGKQITDFDADGEAREGAMDEEQDNIMTFNMDVESEEEILDEIASDASDASDAEASQAADSLNAGTIMSTAAETEEDEGSLRVEDIDSFWLQRQIHEYEPDAEKSQHIAEEVLSILQSSDERGDEDRLVECIGVEHAALIQQLLANRGKIAFVTRWRRASSDAEREAIAQELLSDASLNGSAILKRLEGGQATRAWRSGGDSLATTRATPRPKAHSEKADEEALREEERLALSQELAVPKPRAQLDLRSLEFAVGGHLMSKNALHLPEGTNRVLKPGWEEIHVPAAANKYGDAEYLSSHHLVSVEEMPEWFRPGFEGVSKLNLVQSEVYECAMLSSENMLLCAPTGAGKTNVALMTILHEMWLHRREDGSVDRDKFKIVYVAPMKALVKEMVDSFGRKLKPYNIAVRELSGDVNLTKEEIASTQLIITTPEKWDIITRKSGDRTYTQLVRLIILDEIHLLHDDRGPVLEALVARTVRQVEVTQEMVRLVGLSATLPNFEDVATFLRVDPAKGLFHFDSSFRPVGLAQQFVGIKEKSSFKRMKLMNEICYEKVIEKAGKKQVLVFVHSRKETARTAQFLLDTAVEKDQHHLFFPSEMARKKLEDEVKKYSIKNDDLKRLLPTGFAIHHAGLCRADRTAVEELFAAGFIRVLVSTMTLAWGVNLPAHTVIIKGTQMYSPEQSAWVELSPQDVLQMLGRAGRPQFESFGEGIIITRISELQYYLSLMNAQLPIESQFIKRLADNLNAEIVMGTIQNVADAVSWLGYTYLFVRMLKNPALYGVDATSLRDDPTLLQYRVDLIHSAASLLAKNALIKYDVKAGLFESTGLGRIASYYYITNPSVATYNEHLKPNMTEIELFNLFSRSAEFSQIVVRPEEKLELNMLMNKVPIPIRETVDDPCAKVNVLLQAYISHVKLEKFALACDMVYITQSAGRILRALFEIALLRGWSSLAQRCLELCKMVSHQQWATQSPLHQFNKLPASVLKKLDNKPIAFDRYFEMSAGDLEELVSGKGEQVRNIGKKLERMIHQIPRLQAEAIILPITRSMLSVELALHADFNYDPAVHGSSQGFHLIVEDGDGEKILYYQYWLLKAKYAEEVQYVNFTVPLFDPMPPQYFLRIISDTWLQAETTHLISFRSLILPEKFPPHTELLDLQPAPLSALHNPAFEAALASTLTVFNPIQTQVLRTVYESDANVLLAARSGSGKGVVGELAMFRLFATQPGGKALVLCPIKAVCDRHVQRWTEMMRPLGKSVGQMIGEPKEDSRTLSTCDVIVSLPEHMDAYTCTGSHLKLIQQIKLVVVEHLHMIGSAQGYLLESVLSRLRALEAQAKADPKSRFAIQFRFVALSACLANARSLAGWLNVDKGLFSFHSSVKVNPVQVRVQGFDINHAGTRLLAMSKPVYSTLTALSGGHAALVFVPSRKQAQMTAIDILTFVSATSKPRRFNHIPQDQMDEVLSRVVDPALKTVLAAGVAFFYKGMNEEDARLVRELFSRDFIQVLVATAELCWELDWSAQLVIVMGSDATDALRLDTCFYDGKDHRYVDYPIVDLLEMIGFASRGGKYASGKAVVMTHISKKDYLNKFLFEPLPVESTLHLHLADVLNAAVTSHTVASMQDAIEWLTWFFFYRRLPQNPNFYSLDGVSDAQLSDFLSTLIENTATDLQDAGAVAIDEQALEPLNLGVLSAHLYIRVQTTKLFSLSITAKTKRRGLLQILSSAEEFEELPLRQHESLLLQRMANHLQYVVENSTPVSRKVNVLLQSFFNRDALPSDLRRDTLQLLPTAVRLLHVGSPKQNDTQGMVNVCSTNTWLKPAIAAIELCQMVVQGQWNEDSRLLQLPHFDKDRAAAFDGEGVSSIFDFLDMEDAARAKLLEGLSEREIEDVVQFCDAYPDIEVNAALEGGEVCCGQDAMLNVQLNAGEEGETYSTEVRSENYPQKLRQTWWLILGDPTDSSIQSIVEVDLERSRSKQLAFTAPEKPGHYSWMLYFMTDAYIGCDQEQEIEFDVVETKWIVC</sequence>
<evidence type="ECO:0000256" key="1">
    <source>
        <dbReference type="ARBA" id="ARBA00022737"/>
    </source>
</evidence>
<dbReference type="InterPro" id="IPR041094">
    <property type="entry name" value="Brr2_helicase_PWI"/>
</dbReference>
<dbReference type="FunFam" id="2.60.40.150:FF:000004">
    <property type="entry name" value="RNA helicase, activating signal cointegrator 1"/>
    <property type="match status" value="1"/>
</dbReference>
<keyword evidence="10" id="KW-1185">Reference proteome</keyword>
<organism evidence="9">
    <name type="scientific">Blastocystis hominis</name>
    <dbReference type="NCBI Taxonomy" id="12968"/>
    <lineage>
        <taxon>Eukaryota</taxon>
        <taxon>Sar</taxon>
        <taxon>Stramenopiles</taxon>
        <taxon>Bigyra</taxon>
        <taxon>Opalozoa</taxon>
        <taxon>Opalinata</taxon>
        <taxon>Blastocystidae</taxon>
        <taxon>Blastocystis</taxon>
    </lineage>
</organism>
<dbReference type="InterPro" id="IPR057842">
    <property type="entry name" value="WH_MER3"/>
</dbReference>
<feature type="domain" description="Helicase C-terminal" evidence="8">
    <location>
        <begin position="535"/>
        <end position="773"/>
    </location>
</feature>
<dbReference type="OMA" id="ITQHAKH"/>
<evidence type="ECO:0000259" key="7">
    <source>
        <dbReference type="PROSITE" id="PS51192"/>
    </source>
</evidence>
<dbReference type="FunFam" id="1.10.3380.10:FF:000001">
    <property type="entry name" value="U5 small nuclear ribonucleoprotein helicase"/>
    <property type="match status" value="1"/>
</dbReference>
<dbReference type="SUPFAM" id="SSF52540">
    <property type="entry name" value="P-loop containing nucleoside triphosphate hydrolases"/>
    <property type="match status" value="4"/>
</dbReference>
<keyword evidence="2" id="KW-0547">Nucleotide-binding</keyword>
<evidence type="ECO:0000313" key="9">
    <source>
        <dbReference type="EMBL" id="CBK21073.2"/>
    </source>
</evidence>
<dbReference type="GO" id="GO:0005524">
    <property type="term" value="F:ATP binding"/>
    <property type="evidence" value="ECO:0007669"/>
    <property type="project" value="UniProtKB-KW"/>
</dbReference>
<dbReference type="Pfam" id="PF02889">
    <property type="entry name" value="Sec63"/>
    <property type="match status" value="2"/>
</dbReference>
<gene>
    <name evidence="9" type="ORF">GSBLH_T00001286001</name>
</gene>
<dbReference type="InterPro" id="IPR027417">
    <property type="entry name" value="P-loop_NTPase"/>
</dbReference>
<accession>D8LZ34</accession>
<dbReference type="Gene3D" id="2.60.40.150">
    <property type="entry name" value="C2 domain"/>
    <property type="match status" value="2"/>
</dbReference>
<reference evidence="9" key="1">
    <citation type="submission" date="2010-02" db="EMBL/GenBank/DDBJ databases">
        <title>Sequencing and annotation of the Blastocystis hominis genome.</title>
        <authorList>
            <person name="Wincker P."/>
        </authorList>
    </citation>
    <scope>NUCLEOTIDE SEQUENCE</scope>
    <source>
        <strain evidence="9">Singapore isolate B</strain>
    </source>
</reference>
<dbReference type="Gene3D" id="1.10.10.10">
    <property type="entry name" value="Winged helix-like DNA-binding domain superfamily/Winged helix DNA-binding domain"/>
    <property type="match status" value="2"/>
</dbReference>
<evidence type="ECO:0000256" key="4">
    <source>
        <dbReference type="ARBA" id="ARBA00022806"/>
    </source>
</evidence>
<dbReference type="FunFam" id="3.40.50.300:FF:000062">
    <property type="entry name" value="U5 small nuclear ribonucleoprotein helicase"/>
    <property type="match status" value="1"/>
</dbReference>
<dbReference type="GO" id="GO:0006397">
    <property type="term" value="P:mRNA processing"/>
    <property type="evidence" value="ECO:0007669"/>
    <property type="project" value="UniProtKB-ARBA"/>
</dbReference>
<dbReference type="SUPFAM" id="SSF81296">
    <property type="entry name" value="E set domains"/>
    <property type="match status" value="1"/>
</dbReference>
<feature type="domain" description="Helicase ATP-binding" evidence="7">
    <location>
        <begin position="1194"/>
        <end position="1376"/>
    </location>
</feature>
<dbReference type="InterPro" id="IPR036390">
    <property type="entry name" value="WH_DNA-bd_sf"/>
</dbReference>
<dbReference type="FunFam" id="1.10.10.10:FF:000012">
    <property type="entry name" value="U5 small nuclear ribonucleoprotein helicase"/>
    <property type="match status" value="1"/>
</dbReference>
<dbReference type="GO" id="GO:0005634">
    <property type="term" value="C:nucleus"/>
    <property type="evidence" value="ECO:0007669"/>
    <property type="project" value="TreeGrafter"/>
</dbReference>
<dbReference type="GO" id="GO:0004386">
    <property type="term" value="F:helicase activity"/>
    <property type="evidence" value="ECO:0007669"/>
    <property type="project" value="UniProtKB-KW"/>
</dbReference>
<dbReference type="OrthoDB" id="5575at2759"/>
<protein>
    <submittedName>
        <fullName evidence="9">Uncharacterized protein</fullName>
    </submittedName>
</protein>
<evidence type="ECO:0000256" key="2">
    <source>
        <dbReference type="ARBA" id="ARBA00022741"/>
    </source>
</evidence>
<dbReference type="PANTHER" id="PTHR47961">
    <property type="entry name" value="DNA POLYMERASE THETA, PUTATIVE (AFU_ORTHOLOGUE AFUA_1G05260)-RELATED"/>
    <property type="match status" value="1"/>
</dbReference>
<dbReference type="CDD" id="cd17921">
    <property type="entry name" value="DEXHc_Ski2"/>
    <property type="match status" value="1"/>
</dbReference>
<dbReference type="Pfam" id="PF00270">
    <property type="entry name" value="DEAD"/>
    <property type="match status" value="2"/>
</dbReference>
<evidence type="ECO:0000256" key="6">
    <source>
        <dbReference type="SAM" id="MobiDB-lite"/>
    </source>
</evidence>
<dbReference type="SMART" id="SM00490">
    <property type="entry name" value="HELICc"/>
    <property type="match status" value="1"/>
</dbReference>
<dbReference type="InterPro" id="IPR001650">
    <property type="entry name" value="Helicase_C-like"/>
</dbReference>
<dbReference type="Gene3D" id="1.10.3380.10">
    <property type="entry name" value="Sec63 N-terminal domain-like domain"/>
    <property type="match status" value="2"/>
</dbReference>
<evidence type="ECO:0000313" key="10">
    <source>
        <dbReference type="Proteomes" id="UP000008312"/>
    </source>
</evidence>
<dbReference type="SMART" id="SM00487">
    <property type="entry name" value="DEXDc"/>
    <property type="match status" value="2"/>
</dbReference>
<keyword evidence="4" id="KW-0347">Helicase</keyword>
<dbReference type="Pfam" id="PF00271">
    <property type="entry name" value="Helicase_C"/>
    <property type="match status" value="1"/>
</dbReference>
<dbReference type="InterPro" id="IPR014001">
    <property type="entry name" value="Helicase_ATP-bd"/>
</dbReference>
<dbReference type="InterPro" id="IPR014756">
    <property type="entry name" value="Ig_E-set"/>
</dbReference>
<proteinExistence type="predicted"/>
<dbReference type="CDD" id="cd18019">
    <property type="entry name" value="DEXHc_Brr2_1"/>
    <property type="match status" value="1"/>
</dbReference>
<dbReference type="InterPro" id="IPR036388">
    <property type="entry name" value="WH-like_DNA-bd_sf"/>
</dbReference>
<dbReference type="EMBL" id="FN668640">
    <property type="protein sequence ID" value="CBK21073.2"/>
    <property type="molecule type" value="Genomic_DNA"/>
</dbReference>
<dbReference type="GO" id="GO:0016787">
    <property type="term" value="F:hydrolase activity"/>
    <property type="evidence" value="ECO:0007669"/>
    <property type="project" value="UniProtKB-KW"/>
</dbReference>
<dbReference type="Gene3D" id="1.10.150.20">
    <property type="entry name" value="5' to 3' exonuclease, C-terminal subdomain"/>
    <property type="match status" value="2"/>
</dbReference>
<dbReference type="PROSITE" id="PS51192">
    <property type="entry name" value="HELICASE_ATP_BIND_1"/>
    <property type="match status" value="2"/>
</dbReference>
<dbReference type="Gene3D" id="3.40.50.300">
    <property type="entry name" value="P-loop containing nucleotide triphosphate hydrolases"/>
    <property type="match status" value="4"/>
</dbReference>
<keyword evidence="1" id="KW-0677">Repeat</keyword>
<dbReference type="SUPFAM" id="SSF46785">
    <property type="entry name" value="Winged helix' DNA-binding domain"/>
    <property type="match status" value="2"/>
</dbReference>
<dbReference type="FunFam" id="3.40.50.300:FF:000102">
    <property type="entry name" value="RNA helicase, activating signal cointegrator 1"/>
    <property type="match status" value="1"/>
</dbReference>
<dbReference type="InterPro" id="IPR011545">
    <property type="entry name" value="DEAD/DEAH_box_helicase_dom"/>
</dbReference>
<dbReference type="RefSeq" id="XP_012895121.1">
    <property type="nucleotide sequence ID" value="XM_013039667.1"/>
</dbReference>
<dbReference type="InterPro" id="IPR035892">
    <property type="entry name" value="C2_domain_sf"/>
</dbReference>
<dbReference type="GO" id="GO:0003676">
    <property type="term" value="F:nucleic acid binding"/>
    <property type="evidence" value="ECO:0007669"/>
    <property type="project" value="InterPro"/>
</dbReference>
<dbReference type="InterPro" id="IPR050474">
    <property type="entry name" value="Hel308_SKI2-like"/>
</dbReference>
<dbReference type="GeneID" id="24918553"/>